<sequence>RIEREAAAHVPRRRKGYHKRARLACFASAPSPRFLPHQGCPARVSKMERQKATTLTAACQASATAQLPQLNISEREALSLRQHAGDQTTITIEWVVDVADNNLNWFVATAYSIDTVRRVLRVAIPDRDEPTWEGDLPLDPKTIHLLECCDNKSMALYKQCCREGSIKCKWTVEWCIDGAWFSGEALYYGRLANVVYCSDGRNVALHEVTIDENLRLVECLDDASRGEFEELVVDGVVRWRGPDGDDHELQQDPVAAVARRPARALAQNCEQLDRLATDMAHCLADALRMRCASDVEQYEAASLLKRHVVCGDLDAADRLDEDGRRDARADLDRRRREAQESCLGAIQRCEGRFWRAAATGLFFRRRYKAGDAVEVALCRGLETCRGVVAKCHDNETYDVDLDGDRPEVGVQIPPEYLRPSVQSRQKAQGNLFAGVHDEASESRRRELRAAVADMLREREALRSRLDALTREKEHLEDVIGVQQTSQKPQRRHQGPADRTTRIWCGTIRLGSKDDLGAACAAALPVGTKNEVERAAGFDVVVCALQGELDGSKCVAALKARLPGAWAATSANCGNSHLIVFARSSAVVKDSVVAVPAPKAAVVTATLRSGARLAFCAVCAGEYDTPLSTDQAVRSARDMMWPASSEDVGRPPLDCCGGADHAFLIGDLGFGASAVGQAASQELVAAEDWASLANHDELRQSKNERRALSGWEVSQPRFPPTAHRSCWRERILWRSSPGLVDRVRLELHTARDIGLGRDAVVAAFSLSPPTRAPTPRPVEIAFPSLKVSLRLEASSLEGLQAAAKGVGPLLVSVDASHDRTGVPPRTSDRSLEADGDSLDEGEPAATSIWTFDDDKKLDSLRTLADPDDDADHITVRVLRRVWREDKQAFEDNGVLIGAALLSGRALARRILRSEAAVDFQEPLLLRGVSIGTLHGSAARAKGRLLTKAAEPLDARMTAGASSEKQKKSSGWGLFASKKKLSENYKTRK</sequence>
<organism evidence="3 4">
    <name type="scientific">Pelagomonas calceolata</name>
    <dbReference type="NCBI Taxonomy" id="35677"/>
    <lineage>
        <taxon>Eukaryota</taxon>
        <taxon>Sar</taxon>
        <taxon>Stramenopiles</taxon>
        <taxon>Ochrophyta</taxon>
        <taxon>Pelagophyceae</taxon>
        <taxon>Pelagomonadales</taxon>
        <taxon>Pelagomonadaceae</taxon>
        <taxon>Pelagomonas</taxon>
    </lineage>
</organism>
<gene>
    <name evidence="3" type="ORF">PECAL_2P07320</name>
</gene>
<comment type="caution">
    <text evidence="3">The sequence shown here is derived from an EMBL/GenBank/DDBJ whole genome shotgun (WGS) entry which is preliminary data.</text>
</comment>
<feature type="region of interest" description="Disordered" evidence="2">
    <location>
        <begin position="814"/>
        <end position="842"/>
    </location>
</feature>
<dbReference type="EMBL" id="CAKKNE010000002">
    <property type="protein sequence ID" value="CAH0367697.1"/>
    <property type="molecule type" value="Genomic_DNA"/>
</dbReference>
<protein>
    <submittedName>
        <fullName evidence="3">Uncharacterized protein</fullName>
    </submittedName>
</protein>
<dbReference type="Proteomes" id="UP000789595">
    <property type="component" value="Unassembled WGS sequence"/>
</dbReference>
<feature type="compositionally biased region" description="Acidic residues" evidence="2">
    <location>
        <begin position="832"/>
        <end position="841"/>
    </location>
</feature>
<accession>A0A8J2SIY7</accession>
<feature type="compositionally biased region" description="Basic and acidic residues" evidence="2">
    <location>
        <begin position="814"/>
        <end position="831"/>
    </location>
</feature>
<dbReference type="AlphaFoldDB" id="A0A8J2SIY7"/>
<evidence type="ECO:0000313" key="4">
    <source>
        <dbReference type="Proteomes" id="UP000789595"/>
    </source>
</evidence>
<dbReference type="Gene3D" id="3.60.10.10">
    <property type="entry name" value="Endonuclease/exonuclease/phosphatase"/>
    <property type="match status" value="1"/>
</dbReference>
<dbReference type="OrthoDB" id="188759at2759"/>
<evidence type="ECO:0000313" key="3">
    <source>
        <dbReference type="EMBL" id="CAH0367697.1"/>
    </source>
</evidence>
<reference evidence="3" key="1">
    <citation type="submission" date="2021-11" db="EMBL/GenBank/DDBJ databases">
        <authorList>
            <consortium name="Genoscope - CEA"/>
            <person name="William W."/>
        </authorList>
    </citation>
    <scope>NUCLEOTIDE SEQUENCE</scope>
</reference>
<feature type="non-terminal residue" evidence="3">
    <location>
        <position position="1"/>
    </location>
</feature>
<proteinExistence type="predicted"/>
<keyword evidence="4" id="KW-1185">Reference proteome</keyword>
<keyword evidence="1" id="KW-0175">Coiled coil</keyword>
<name>A0A8J2SIY7_9STRA</name>
<feature type="coiled-coil region" evidence="1">
    <location>
        <begin position="444"/>
        <end position="478"/>
    </location>
</feature>
<evidence type="ECO:0000256" key="1">
    <source>
        <dbReference type="SAM" id="Coils"/>
    </source>
</evidence>
<evidence type="ECO:0000256" key="2">
    <source>
        <dbReference type="SAM" id="MobiDB-lite"/>
    </source>
</evidence>
<dbReference type="InterPro" id="IPR036691">
    <property type="entry name" value="Endo/exonu/phosph_ase_sf"/>
</dbReference>